<dbReference type="GO" id="GO:0016787">
    <property type="term" value="F:hydrolase activity"/>
    <property type="evidence" value="ECO:0007669"/>
    <property type="project" value="UniProtKB-KW"/>
</dbReference>
<dbReference type="PANTHER" id="PTHR33607">
    <property type="entry name" value="ENDONUCLEASE-1"/>
    <property type="match status" value="1"/>
</dbReference>
<dbReference type="InterPro" id="IPR007346">
    <property type="entry name" value="Endonuclease-I"/>
</dbReference>
<evidence type="ECO:0000256" key="3">
    <source>
        <dbReference type="SAM" id="MobiDB-lite"/>
    </source>
</evidence>
<evidence type="ECO:0000313" key="5">
    <source>
        <dbReference type="EMBL" id="GMI23225.1"/>
    </source>
</evidence>
<keyword evidence="4" id="KW-0812">Transmembrane</keyword>
<feature type="compositionally biased region" description="Gly residues" evidence="3">
    <location>
        <begin position="258"/>
        <end position="280"/>
    </location>
</feature>
<dbReference type="InterPro" id="IPR044925">
    <property type="entry name" value="His-Me_finger_sf"/>
</dbReference>
<dbReference type="GO" id="GO:0004518">
    <property type="term" value="F:nuclease activity"/>
    <property type="evidence" value="ECO:0007669"/>
    <property type="project" value="UniProtKB-KW"/>
</dbReference>
<dbReference type="Proteomes" id="UP001165065">
    <property type="component" value="Unassembled WGS sequence"/>
</dbReference>
<evidence type="ECO:0000256" key="1">
    <source>
        <dbReference type="ARBA" id="ARBA00022722"/>
    </source>
</evidence>
<keyword evidence="4" id="KW-0472">Membrane</keyword>
<reference evidence="6" key="1">
    <citation type="journal article" date="2023" name="Commun. Biol.">
        <title>Genome analysis of Parmales, the sister group of diatoms, reveals the evolutionary specialization of diatoms from phago-mixotrophs to photoautotrophs.</title>
        <authorList>
            <person name="Ban H."/>
            <person name="Sato S."/>
            <person name="Yoshikawa S."/>
            <person name="Yamada K."/>
            <person name="Nakamura Y."/>
            <person name="Ichinomiya M."/>
            <person name="Sato N."/>
            <person name="Blanc-Mathieu R."/>
            <person name="Endo H."/>
            <person name="Kuwata A."/>
            <person name="Ogata H."/>
        </authorList>
    </citation>
    <scope>NUCLEOTIDE SEQUENCE [LARGE SCALE GENOMIC DNA]</scope>
</reference>
<keyword evidence="1" id="KW-0540">Nuclease</keyword>
<dbReference type="SUPFAM" id="SSF54060">
    <property type="entry name" value="His-Me finger endonucleases"/>
    <property type="match status" value="1"/>
</dbReference>
<gene>
    <name evidence="5" type="ORF">TrCOL_g3537</name>
</gene>
<keyword evidence="2" id="KW-0378">Hydrolase</keyword>
<protein>
    <submittedName>
        <fullName evidence="5">Uncharacterized protein</fullName>
    </submittedName>
</protein>
<evidence type="ECO:0000256" key="2">
    <source>
        <dbReference type="ARBA" id="ARBA00022801"/>
    </source>
</evidence>
<dbReference type="EMBL" id="BRYA01000564">
    <property type="protein sequence ID" value="GMI23225.1"/>
    <property type="molecule type" value="Genomic_DNA"/>
</dbReference>
<dbReference type="AlphaFoldDB" id="A0A9W7L1U5"/>
<evidence type="ECO:0000256" key="4">
    <source>
        <dbReference type="SAM" id="Phobius"/>
    </source>
</evidence>
<accession>A0A9W7L1U5</accession>
<dbReference type="OrthoDB" id="423935at2759"/>
<comment type="caution">
    <text evidence="5">The sequence shown here is derived from an EMBL/GenBank/DDBJ whole genome shotgun (WGS) entry which is preliminary data.</text>
</comment>
<keyword evidence="6" id="KW-1185">Reference proteome</keyword>
<organism evidence="5 6">
    <name type="scientific">Triparma columacea</name>
    <dbReference type="NCBI Taxonomy" id="722753"/>
    <lineage>
        <taxon>Eukaryota</taxon>
        <taxon>Sar</taxon>
        <taxon>Stramenopiles</taxon>
        <taxon>Ochrophyta</taxon>
        <taxon>Bolidophyceae</taxon>
        <taxon>Parmales</taxon>
        <taxon>Triparmaceae</taxon>
        <taxon>Triparma</taxon>
    </lineage>
</organism>
<feature type="region of interest" description="Disordered" evidence="3">
    <location>
        <begin position="254"/>
        <end position="293"/>
    </location>
</feature>
<dbReference type="PANTHER" id="PTHR33607:SF2">
    <property type="entry name" value="ENDONUCLEASE-1"/>
    <property type="match status" value="1"/>
</dbReference>
<keyword evidence="4" id="KW-1133">Transmembrane helix</keyword>
<evidence type="ECO:0000313" key="6">
    <source>
        <dbReference type="Proteomes" id="UP001165065"/>
    </source>
</evidence>
<sequence>MEFSSSCDPSNYYPSGKPLGTHSVLHKLLKDTHVRVIPYTSSSKVDAWDGLRDLDKSGSSDVHLIYRDTPMAADLQGDTKGWNREHLWPKSYGVGYTGPDFSDLHHLRPADWGVNAARGNKLFGECLDAGDCNVPANAECPNDTSSDSTRWLPPSGFRGDIARAMFYMDARYDGDDDPDGKDLALTDCPDGENGRLGYLSQLIKWHKEDPVDDRERERNERVCGEYQGNRNVFVDYPELVGEVFGEEIKEYSEIDCSGEGGEGGGGDDGGGDSGGEGGDGGGEDGGGDDAVTPVHAVGGCNGIRAGDIMFVAFDSASTDSLQLVAMVDIPQFTTIYVTDDAWTGVAFYMNEGIVALQVPENGIKKGTVFGFGTGKFKDKWESIEGSFALTTQGEAILAYCHPTNRQTGEVDLHKYAFIGGVTYSKNGWAMREQGNDVEEFDFGTGESACPAELDGVAAVTLPYMKNYRYTGTMEGTKTELVSSIMDAQNWEGSNTKGYDQSIADMTFLVRDDNGGVNGGDEDQIFGKDITTAMMIGVGVALFFVIVCVCCLIFKKDSILSRERKLSGDRPTRYEMELNKLGKKGGGGKERNAKYGARAGKKNIAGGGKRFAREGLV</sequence>
<feature type="transmembrane region" description="Helical" evidence="4">
    <location>
        <begin position="532"/>
        <end position="553"/>
    </location>
</feature>
<dbReference type="Pfam" id="PF04231">
    <property type="entry name" value="Endonuclease_1"/>
    <property type="match status" value="1"/>
</dbReference>
<proteinExistence type="predicted"/>
<name>A0A9W7L1U5_9STRA</name>